<evidence type="ECO:0000259" key="10">
    <source>
        <dbReference type="Pfam" id="PF00501"/>
    </source>
</evidence>
<evidence type="ECO:0000256" key="8">
    <source>
        <dbReference type="ARBA" id="ARBA00047935"/>
    </source>
</evidence>
<dbReference type="Gene3D" id="3.40.50.12780">
    <property type="entry name" value="N-terminal domain of ligase-like"/>
    <property type="match status" value="1"/>
</dbReference>
<sequence length="725" mass="81394">MLRLHARLQPLISRRFRDGSFSSERYINKKCFSLRNLIARNHFESISSRNVFCSKVLRCSSFVCYQVQDRRYYSSQKHLIGSPSQFYSDKYFEAFRRSLEEPEEFWAEVGHGLSWSKPWTKVLDNTDEPFTRWFVGGELNACYNAVDRHVENGKGDQVALIHDSPVTRHVRKMTYSQLQHQVSHLAGALSSIGVGKGDRVLIYMPLVPEAIVSMLATVRLGAVHSVVFGGFAARELCTRINHAEPKVIIAASCGVEPNKIVKYKEILNEAIEMATIKPKNCIIFQRRNVFEAEITPGRDILWDDAIGNYGTHDCVPVEANDPLYILYTSGTTDQPKGILRPTGGHIATLAWTMSTIYGMKDGDVWWTASDMGWVVGHSYICYGPLCAGLTSIMYEGKPDRTPDCGQYFRVIQDHRVNAIFTAPTALRVIRREDPEIKMGRKYSTKSLRHIFVAGENCDHDTKSWAEQVFKVPILNHWWQTETGHSITATCIGLGHNPSPPKYSTGMPFPGYDVRILRQDGSECDSHELGRIAVKLPLPPGTMATLYKATQKFIDVYFTKFPGYYDTMDAGYRDEHGYIYVTARDDDVINVAGHRLSTAALEDVILSHPDITDAAVIGVPEPTKGEIPVCLYIIKPGCKRGEKEINNDLIKLVRDLIGPIAAFHLSVAVTNLPRTRSGKTARKSIADLARDKAIKIPSTIEDPTVYKEIKRALQTLGYAKTAPDPQ</sequence>
<organism evidence="13 14">
    <name type="scientific">Laodelphax striatellus</name>
    <name type="common">Small brown planthopper</name>
    <name type="synonym">Delphax striatella</name>
    <dbReference type="NCBI Taxonomy" id="195883"/>
    <lineage>
        <taxon>Eukaryota</taxon>
        <taxon>Metazoa</taxon>
        <taxon>Ecdysozoa</taxon>
        <taxon>Arthropoda</taxon>
        <taxon>Hexapoda</taxon>
        <taxon>Insecta</taxon>
        <taxon>Pterygota</taxon>
        <taxon>Neoptera</taxon>
        <taxon>Paraneoptera</taxon>
        <taxon>Hemiptera</taxon>
        <taxon>Auchenorrhyncha</taxon>
        <taxon>Fulgoroidea</taxon>
        <taxon>Delphacidae</taxon>
        <taxon>Criomorphinae</taxon>
        <taxon>Laodelphax</taxon>
    </lineage>
</organism>
<dbReference type="PANTHER" id="PTHR43347:SF3">
    <property type="entry name" value="ACYL-COA SYNTHETASE SHORT-CHAIN FAMILY MEMBER 3, MITOCHONDRIAL"/>
    <property type="match status" value="1"/>
</dbReference>
<evidence type="ECO:0000313" key="14">
    <source>
        <dbReference type="Proteomes" id="UP000291343"/>
    </source>
</evidence>
<dbReference type="Gene3D" id="3.30.300.30">
    <property type="match status" value="1"/>
</dbReference>
<dbReference type="Pfam" id="PF16177">
    <property type="entry name" value="ACAS_N"/>
    <property type="match status" value="1"/>
</dbReference>
<dbReference type="Pfam" id="PF13193">
    <property type="entry name" value="AMP-binding_C"/>
    <property type="match status" value="1"/>
</dbReference>
<evidence type="ECO:0000259" key="12">
    <source>
        <dbReference type="Pfam" id="PF16177"/>
    </source>
</evidence>
<dbReference type="InterPro" id="IPR045851">
    <property type="entry name" value="AMP-bd_C_sf"/>
</dbReference>
<dbReference type="EC" id="6.2.1.17" evidence="3"/>
<name>A0A482WHF2_LAOST</name>
<dbReference type="AlphaFoldDB" id="A0A482WHF2"/>
<evidence type="ECO:0000256" key="5">
    <source>
        <dbReference type="ARBA" id="ARBA00029726"/>
    </source>
</evidence>
<dbReference type="GO" id="GO:0050218">
    <property type="term" value="F:propionate-CoA ligase activity"/>
    <property type="evidence" value="ECO:0007669"/>
    <property type="project" value="UniProtKB-EC"/>
</dbReference>
<dbReference type="GO" id="GO:0003987">
    <property type="term" value="F:acetate-CoA ligase activity"/>
    <property type="evidence" value="ECO:0007669"/>
    <property type="project" value="UniProtKB-EC"/>
</dbReference>
<feature type="domain" description="Acetyl-coenzyme A synthetase N-terminal" evidence="12">
    <location>
        <begin position="91"/>
        <end position="145"/>
    </location>
</feature>
<accession>A0A482WHF2</accession>
<proteinExistence type="inferred from homology"/>
<evidence type="ECO:0000256" key="4">
    <source>
        <dbReference type="ARBA" id="ARBA00013275"/>
    </source>
</evidence>
<reference evidence="13 14" key="1">
    <citation type="journal article" date="2017" name="Gigascience">
        <title>Genome sequence of the small brown planthopper, Laodelphax striatellus.</title>
        <authorList>
            <person name="Zhu J."/>
            <person name="Jiang F."/>
            <person name="Wang X."/>
            <person name="Yang P."/>
            <person name="Bao Y."/>
            <person name="Zhao W."/>
            <person name="Wang W."/>
            <person name="Lu H."/>
            <person name="Wang Q."/>
            <person name="Cui N."/>
            <person name="Li J."/>
            <person name="Chen X."/>
            <person name="Luo L."/>
            <person name="Yu J."/>
            <person name="Kang L."/>
            <person name="Cui F."/>
        </authorList>
    </citation>
    <scope>NUCLEOTIDE SEQUENCE [LARGE SCALE GENOMIC DNA]</scope>
    <source>
        <strain evidence="13">Lst14</strain>
    </source>
</reference>
<dbReference type="EMBL" id="QKKF02036132">
    <property type="protein sequence ID" value="RZF32656.1"/>
    <property type="molecule type" value="Genomic_DNA"/>
</dbReference>
<dbReference type="PANTHER" id="PTHR43347">
    <property type="entry name" value="ACYL-COA SYNTHETASE"/>
    <property type="match status" value="1"/>
</dbReference>
<dbReference type="Pfam" id="PF00501">
    <property type="entry name" value="AMP-binding"/>
    <property type="match status" value="1"/>
</dbReference>
<comment type="similarity">
    <text evidence="2">Belongs to the ATP-dependent AMP-binding enzyme family.</text>
</comment>
<feature type="domain" description="AMP-binding enzyme C-terminal" evidence="11">
    <location>
        <begin position="600"/>
        <end position="678"/>
    </location>
</feature>
<dbReference type="Proteomes" id="UP000291343">
    <property type="component" value="Unassembled WGS sequence"/>
</dbReference>
<evidence type="ECO:0000256" key="3">
    <source>
        <dbReference type="ARBA" id="ARBA00012985"/>
    </source>
</evidence>
<dbReference type="FunFam" id="3.40.50.12780:FF:000011">
    <property type="entry name" value="Acetyl-coenzyme A synthetase 2-like, mitochondrial"/>
    <property type="match status" value="1"/>
</dbReference>
<dbReference type="InterPro" id="IPR025110">
    <property type="entry name" value="AMP-bd_C"/>
</dbReference>
<comment type="catalytic activity">
    <reaction evidence="1">
        <text>acetate + ATP + CoA = acetyl-CoA + AMP + diphosphate</text>
        <dbReference type="Rhea" id="RHEA:23176"/>
        <dbReference type="ChEBI" id="CHEBI:30089"/>
        <dbReference type="ChEBI" id="CHEBI:30616"/>
        <dbReference type="ChEBI" id="CHEBI:33019"/>
        <dbReference type="ChEBI" id="CHEBI:57287"/>
        <dbReference type="ChEBI" id="CHEBI:57288"/>
        <dbReference type="ChEBI" id="CHEBI:456215"/>
        <dbReference type="EC" id="6.2.1.1"/>
    </reaction>
    <physiologicalReaction direction="left-to-right" evidence="1">
        <dbReference type="Rhea" id="RHEA:23177"/>
    </physiologicalReaction>
</comment>
<evidence type="ECO:0000256" key="1">
    <source>
        <dbReference type="ARBA" id="ARBA00001884"/>
    </source>
</evidence>
<evidence type="ECO:0000259" key="11">
    <source>
        <dbReference type="Pfam" id="PF13193"/>
    </source>
</evidence>
<evidence type="ECO:0000313" key="13">
    <source>
        <dbReference type="EMBL" id="RZF32656.1"/>
    </source>
</evidence>
<dbReference type="InterPro" id="IPR042099">
    <property type="entry name" value="ANL_N_sf"/>
</dbReference>
<gene>
    <name evidence="13" type="ORF">LSTR_LSTR004084</name>
</gene>
<comment type="caution">
    <text evidence="13">The sequence shown here is derived from an EMBL/GenBank/DDBJ whole genome shotgun (WGS) entry which is preliminary data.</text>
</comment>
<dbReference type="InterPro" id="IPR032387">
    <property type="entry name" value="ACAS_N"/>
</dbReference>
<dbReference type="EC" id="6.2.1.1" evidence="4"/>
<dbReference type="SMR" id="A0A482WHF2"/>
<dbReference type="FunCoup" id="A0A482WHF2">
    <property type="interactions" value="73"/>
</dbReference>
<feature type="domain" description="AMP-dependent synthetase/ligase" evidence="10">
    <location>
        <begin position="152"/>
        <end position="536"/>
    </location>
</feature>
<keyword evidence="14" id="KW-1185">Reference proteome</keyword>
<dbReference type="SUPFAM" id="SSF56801">
    <property type="entry name" value="Acetyl-CoA synthetase-like"/>
    <property type="match status" value="1"/>
</dbReference>
<dbReference type="GO" id="GO:0005759">
    <property type="term" value="C:mitochondrial matrix"/>
    <property type="evidence" value="ECO:0007669"/>
    <property type="project" value="TreeGrafter"/>
</dbReference>
<comment type="catalytic activity">
    <reaction evidence="9">
        <text>propanoate + ATP + CoA = propanoyl-CoA + AMP + diphosphate</text>
        <dbReference type="Rhea" id="RHEA:20373"/>
        <dbReference type="ChEBI" id="CHEBI:17272"/>
        <dbReference type="ChEBI" id="CHEBI:30616"/>
        <dbReference type="ChEBI" id="CHEBI:33019"/>
        <dbReference type="ChEBI" id="CHEBI:57287"/>
        <dbReference type="ChEBI" id="CHEBI:57392"/>
        <dbReference type="ChEBI" id="CHEBI:456215"/>
        <dbReference type="EC" id="6.2.1.17"/>
    </reaction>
    <physiologicalReaction direction="left-to-right" evidence="9">
        <dbReference type="Rhea" id="RHEA:20374"/>
    </physiologicalReaction>
</comment>
<evidence type="ECO:0000256" key="7">
    <source>
        <dbReference type="ARBA" id="ARBA00042755"/>
    </source>
</evidence>
<dbReference type="OrthoDB" id="1706066at2759"/>
<evidence type="ECO:0000256" key="9">
    <source>
        <dbReference type="ARBA" id="ARBA00049004"/>
    </source>
</evidence>
<dbReference type="STRING" id="195883.A0A482WHF2"/>
<dbReference type="InParanoid" id="A0A482WHF2"/>
<dbReference type="CDD" id="cd05967">
    <property type="entry name" value="PrpE"/>
    <property type="match status" value="1"/>
</dbReference>
<evidence type="ECO:0000256" key="2">
    <source>
        <dbReference type="ARBA" id="ARBA00006432"/>
    </source>
</evidence>
<dbReference type="InterPro" id="IPR000873">
    <property type="entry name" value="AMP-dep_synth/lig_dom"/>
</dbReference>
<protein>
    <recommendedName>
        <fullName evidence="6">Acyl-CoA synthetase short-chain family member 3, mitochondrial</fullName>
        <ecNumber evidence="4">6.2.1.1</ecNumber>
        <ecNumber evidence="3">6.2.1.17</ecNumber>
    </recommendedName>
    <alternativeName>
        <fullName evidence="7">Acetate--CoA ligase 3</fullName>
    </alternativeName>
    <alternativeName>
        <fullName evidence="5">Propionate--CoA ligase</fullName>
    </alternativeName>
</protein>
<evidence type="ECO:0000256" key="6">
    <source>
        <dbReference type="ARBA" id="ARBA00040004"/>
    </source>
</evidence>
<comment type="catalytic activity">
    <reaction evidence="8">
        <text>butanoate + ATP + CoA = butanoyl-CoA + AMP + diphosphate</text>
        <dbReference type="Rhea" id="RHEA:46172"/>
        <dbReference type="ChEBI" id="CHEBI:17968"/>
        <dbReference type="ChEBI" id="CHEBI:30616"/>
        <dbReference type="ChEBI" id="CHEBI:33019"/>
        <dbReference type="ChEBI" id="CHEBI:57287"/>
        <dbReference type="ChEBI" id="CHEBI:57371"/>
        <dbReference type="ChEBI" id="CHEBI:456215"/>
    </reaction>
    <physiologicalReaction direction="left-to-right" evidence="8">
        <dbReference type="Rhea" id="RHEA:46173"/>
    </physiologicalReaction>
</comment>